<evidence type="ECO:0000256" key="3">
    <source>
        <dbReference type="ARBA" id="ARBA00022801"/>
    </source>
</evidence>
<sequence length="441" mass="49802">MPVNVNRRRFIEAGAGAATALLLGDRVWGQNNRPPNIVLIVADDLGIETLQPYGSQFYRTPRLNQLARESLLFNHCYATPLCTPSRLMLMTGKYNHRNYVTFSNLPRGERTIAHLLREKGYKTCIVGKWQLARIQGQRPDEAGFDEFSLSPGPDAKSGTPTGSLIYWFPKINENDVWKPTTPDQYGPDLSVQYLLNFISQNQNRPFFAYYAMHLPHGPHDATPDSADPSIRSDIVVFPDMVTYLDKQVGQILQKLDRLNLRQNTVVIFTSDNGSPPEVTSPFQGGQVRGGKSLMNDRGTHVPLIVNWPGVISPNSRTNAIVDFTDFFPTFSEMAGGNQSEAQSLDGVSMLPIWRGEVQNTKGYAMIAYPERYASDLRSFWARTQQYKLYDSGLMYDIPADPEEQAPIYPQDDNSQQQIIRRRLEVTLRRFGLSVPRPRKPG</sequence>
<dbReference type="Proteomes" id="UP000031561">
    <property type="component" value="Unassembled WGS sequence"/>
</dbReference>
<dbReference type="RefSeq" id="WP_166282267.1">
    <property type="nucleotide sequence ID" value="NZ_JTHE03000062.1"/>
</dbReference>
<name>A0ABD4T4P8_9CYAN</name>
<dbReference type="InterPro" id="IPR050738">
    <property type="entry name" value="Sulfatase"/>
</dbReference>
<keyword evidence="7" id="KW-1185">Reference proteome</keyword>
<evidence type="ECO:0000256" key="2">
    <source>
        <dbReference type="ARBA" id="ARBA00022723"/>
    </source>
</evidence>
<dbReference type="PANTHER" id="PTHR42693:SF53">
    <property type="entry name" value="ENDO-4-O-SULFATASE"/>
    <property type="match status" value="1"/>
</dbReference>
<gene>
    <name evidence="6" type="ORF">QQ91_0011780</name>
</gene>
<dbReference type="PANTHER" id="PTHR42693">
    <property type="entry name" value="ARYLSULFATASE FAMILY MEMBER"/>
    <property type="match status" value="1"/>
</dbReference>
<evidence type="ECO:0000256" key="4">
    <source>
        <dbReference type="ARBA" id="ARBA00022837"/>
    </source>
</evidence>
<dbReference type="CDD" id="cd16151">
    <property type="entry name" value="sulfatase_like"/>
    <property type="match status" value="1"/>
</dbReference>
<dbReference type="GO" id="GO:0016787">
    <property type="term" value="F:hydrolase activity"/>
    <property type="evidence" value="ECO:0007669"/>
    <property type="project" value="UniProtKB-KW"/>
</dbReference>
<reference evidence="6 7" key="1">
    <citation type="journal article" date="2015" name="Genome Announc.">
        <title>Draft Genome Sequence of Filamentous Marine Cyanobacterium Lyngbya confervoides Strain BDU141951.</title>
        <authorList>
            <person name="Chandrababunaidu M.M."/>
            <person name="Sen D."/>
            <person name="Tripathy S."/>
        </authorList>
    </citation>
    <scope>NUCLEOTIDE SEQUENCE [LARGE SCALE GENOMIC DNA]</scope>
    <source>
        <strain evidence="6 7">BDU141951</strain>
    </source>
</reference>
<keyword evidence="3" id="KW-0378">Hydrolase</keyword>
<accession>A0ABD4T4P8</accession>
<dbReference type="InterPro" id="IPR017850">
    <property type="entry name" value="Alkaline_phosphatase_core_sf"/>
</dbReference>
<evidence type="ECO:0000256" key="1">
    <source>
        <dbReference type="ARBA" id="ARBA00008779"/>
    </source>
</evidence>
<comment type="caution">
    <text evidence="6">The sequence shown here is derived from an EMBL/GenBank/DDBJ whole genome shotgun (WGS) entry which is preliminary data.</text>
</comment>
<feature type="domain" description="Sulfatase N-terminal" evidence="5">
    <location>
        <begin position="35"/>
        <end position="335"/>
    </location>
</feature>
<comment type="similarity">
    <text evidence="1">Belongs to the sulfatase family.</text>
</comment>
<evidence type="ECO:0000259" key="5">
    <source>
        <dbReference type="Pfam" id="PF00884"/>
    </source>
</evidence>
<keyword evidence="4" id="KW-0106">Calcium</keyword>
<dbReference type="InterPro" id="IPR000917">
    <property type="entry name" value="Sulfatase_N"/>
</dbReference>
<organism evidence="6 7">
    <name type="scientific">Lyngbya confervoides BDU141951</name>
    <dbReference type="NCBI Taxonomy" id="1574623"/>
    <lineage>
        <taxon>Bacteria</taxon>
        <taxon>Bacillati</taxon>
        <taxon>Cyanobacteriota</taxon>
        <taxon>Cyanophyceae</taxon>
        <taxon>Oscillatoriophycideae</taxon>
        <taxon>Oscillatoriales</taxon>
        <taxon>Microcoleaceae</taxon>
        <taxon>Lyngbya</taxon>
    </lineage>
</organism>
<evidence type="ECO:0000313" key="7">
    <source>
        <dbReference type="Proteomes" id="UP000031561"/>
    </source>
</evidence>
<dbReference type="InterPro" id="IPR024607">
    <property type="entry name" value="Sulfatase_CS"/>
</dbReference>
<dbReference type="AlphaFoldDB" id="A0ABD4T4P8"/>
<dbReference type="Pfam" id="PF00884">
    <property type="entry name" value="Sulfatase"/>
    <property type="match status" value="1"/>
</dbReference>
<dbReference type="Gene3D" id="3.40.720.10">
    <property type="entry name" value="Alkaline Phosphatase, subunit A"/>
    <property type="match status" value="1"/>
</dbReference>
<proteinExistence type="inferred from homology"/>
<dbReference type="PROSITE" id="PS00523">
    <property type="entry name" value="SULFATASE_1"/>
    <property type="match status" value="1"/>
</dbReference>
<evidence type="ECO:0000313" key="6">
    <source>
        <dbReference type="EMBL" id="MCM1983497.1"/>
    </source>
</evidence>
<dbReference type="SUPFAM" id="SSF53649">
    <property type="entry name" value="Alkaline phosphatase-like"/>
    <property type="match status" value="1"/>
</dbReference>
<dbReference type="EMBL" id="JTHE03000062">
    <property type="protein sequence ID" value="MCM1983497.1"/>
    <property type="molecule type" value="Genomic_DNA"/>
</dbReference>
<keyword evidence="2" id="KW-0479">Metal-binding</keyword>
<dbReference type="GO" id="GO:0046872">
    <property type="term" value="F:metal ion binding"/>
    <property type="evidence" value="ECO:0007669"/>
    <property type="project" value="UniProtKB-KW"/>
</dbReference>
<protein>
    <submittedName>
        <fullName evidence="6">Sulfatase-like hydrolase/transferase</fullName>
    </submittedName>
</protein>